<dbReference type="AlphaFoldDB" id="A0A144M4W6"/>
<dbReference type="PANTHER" id="PTHR10996:SF178">
    <property type="entry name" value="2-HYDROXYACID DEHYDROGENASE YGL185C-RELATED"/>
    <property type="match status" value="1"/>
</dbReference>
<dbReference type="PANTHER" id="PTHR10996">
    <property type="entry name" value="2-HYDROXYACID DEHYDROGENASE-RELATED"/>
    <property type="match status" value="1"/>
</dbReference>
<dbReference type="Gene3D" id="3.40.50.720">
    <property type="entry name" value="NAD(P)-binding Rossmann-like Domain"/>
    <property type="match status" value="2"/>
</dbReference>
<dbReference type="SUPFAM" id="SSF51735">
    <property type="entry name" value="NAD(P)-binding Rossmann-fold domains"/>
    <property type="match status" value="1"/>
</dbReference>
<evidence type="ECO:0000256" key="2">
    <source>
        <dbReference type="ARBA" id="ARBA00023027"/>
    </source>
</evidence>
<keyword evidence="2" id="KW-0520">NAD</keyword>
<dbReference type="KEGG" id="bly:A2T55_01725"/>
<dbReference type="GO" id="GO:0030267">
    <property type="term" value="F:glyoxylate reductase (NADPH) activity"/>
    <property type="evidence" value="ECO:0007669"/>
    <property type="project" value="TreeGrafter"/>
</dbReference>
<reference evidence="5" key="1">
    <citation type="submission" date="2016-03" db="EMBL/GenBank/DDBJ databases">
        <authorList>
            <person name="Ploux O."/>
        </authorList>
    </citation>
    <scope>NUCLEOTIDE SEQUENCE [LARGE SCALE GENOMIC DNA]</scope>
    <source>
        <strain evidence="5">BS258</strain>
    </source>
</reference>
<dbReference type="InterPro" id="IPR050223">
    <property type="entry name" value="D-isomer_2-hydroxyacid_DH"/>
</dbReference>
<evidence type="ECO:0000256" key="1">
    <source>
        <dbReference type="ARBA" id="ARBA00023002"/>
    </source>
</evidence>
<keyword evidence="1" id="KW-0560">Oxidoreductase</keyword>
<protein>
    <submittedName>
        <fullName evidence="4">Hydroxyacid dehydrogenase</fullName>
    </submittedName>
</protein>
<dbReference type="GO" id="GO:0051287">
    <property type="term" value="F:NAD binding"/>
    <property type="evidence" value="ECO:0007669"/>
    <property type="project" value="InterPro"/>
</dbReference>
<evidence type="ECO:0000259" key="3">
    <source>
        <dbReference type="Pfam" id="PF02826"/>
    </source>
</evidence>
<sequence>MTLKVAVLPTSNTYLDNALQSAGAVVTALDDAQALVWTGSDQTGFPQDLPSTIEWVQLKSAGVRPWIESGRIDSQRTWTSAVGAYSADVAEHAVALLLGCLRQFALHARAGSWLKEQTWGTVRSLRGRTVAIVGAGSIGRSMIPLLTAHGATVIAINRSGREVDGAVRTVTSRELDEALAAADDAILAGASTDETQHLIGAEQLAALGADPRDGSPGVLVNIARGDLVDTAALTDALRRGIIGGAGLDVFDPEPLPSQDPLWGMDNVLITPHVANPRNRMLENFACLVEENLRRFASGTTLKAEIDLNRSY</sequence>
<dbReference type="Pfam" id="PF02826">
    <property type="entry name" value="2-Hacid_dh_C"/>
    <property type="match status" value="1"/>
</dbReference>
<name>A0A144M4W6_BRELN</name>
<dbReference type="Proteomes" id="UP000075950">
    <property type="component" value="Chromosome"/>
</dbReference>
<dbReference type="GO" id="GO:0005829">
    <property type="term" value="C:cytosol"/>
    <property type="evidence" value="ECO:0007669"/>
    <property type="project" value="TreeGrafter"/>
</dbReference>
<organism evidence="4 5">
    <name type="scientific">Brevibacterium linens</name>
    <dbReference type="NCBI Taxonomy" id="1703"/>
    <lineage>
        <taxon>Bacteria</taxon>
        <taxon>Bacillati</taxon>
        <taxon>Actinomycetota</taxon>
        <taxon>Actinomycetes</taxon>
        <taxon>Micrococcales</taxon>
        <taxon>Brevibacteriaceae</taxon>
        <taxon>Brevibacterium</taxon>
    </lineage>
</organism>
<dbReference type="InterPro" id="IPR006140">
    <property type="entry name" value="D-isomer_DH_NAD-bd"/>
</dbReference>
<accession>A0A144M4W6</accession>
<proteinExistence type="predicted"/>
<evidence type="ECO:0000313" key="4">
    <source>
        <dbReference type="EMBL" id="AMT92673.1"/>
    </source>
</evidence>
<gene>
    <name evidence="4" type="ORF">A2T55_01725</name>
</gene>
<evidence type="ECO:0000313" key="5">
    <source>
        <dbReference type="Proteomes" id="UP000075950"/>
    </source>
</evidence>
<dbReference type="InterPro" id="IPR036291">
    <property type="entry name" value="NAD(P)-bd_dom_sf"/>
</dbReference>
<dbReference type="RefSeq" id="WP_062860550.1">
    <property type="nucleotide sequence ID" value="NZ_CP014869.1"/>
</dbReference>
<feature type="domain" description="D-isomer specific 2-hydroxyacid dehydrogenase NAD-binding" evidence="3">
    <location>
        <begin position="95"/>
        <end position="274"/>
    </location>
</feature>
<dbReference type="EMBL" id="CP014869">
    <property type="protein sequence ID" value="AMT92673.1"/>
    <property type="molecule type" value="Genomic_DNA"/>
</dbReference>
<dbReference type="GO" id="GO:0016618">
    <property type="term" value="F:hydroxypyruvate reductase [NAD(P)H] activity"/>
    <property type="evidence" value="ECO:0007669"/>
    <property type="project" value="TreeGrafter"/>
</dbReference>